<gene>
    <name evidence="1" type="ORF">SAMN02910429_02154</name>
</gene>
<accession>A0A1H9UKT3</accession>
<protein>
    <submittedName>
        <fullName evidence="1">Uncharacterized protein</fullName>
    </submittedName>
</protein>
<name>A0A1H9UKT3_9FIRM</name>
<proteinExistence type="predicted"/>
<evidence type="ECO:0000313" key="2">
    <source>
        <dbReference type="Proteomes" id="UP000182471"/>
    </source>
</evidence>
<organism evidence="1 2">
    <name type="scientific">Lachnobacterium bovis</name>
    <dbReference type="NCBI Taxonomy" id="140626"/>
    <lineage>
        <taxon>Bacteria</taxon>
        <taxon>Bacillati</taxon>
        <taxon>Bacillota</taxon>
        <taxon>Clostridia</taxon>
        <taxon>Lachnospirales</taxon>
        <taxon>Lachnospiraceae</taxon>
        <taxon>Lachnobacterium</taxon>
    </lineage>
</organism>
<dbReference type="EMBL" id="FOGW01000031">
    <property type="protein sequence ID" value="SES09898.1"/>
    <property type="molecule type" value="Genomic_DNA"/>
</dbReference>
<evidence type="ECO:0000313" key="1">
    <source>
        <dbReference type="EMBL" id="SES09898.1"/>
    </source>
</evidence>
<dbReference type="Proteomes" id="UP000182471">
    <property type="component" value="Unassembled WGS sequence"/>
</dbReference>
<reference evidence="2" key="1">
    <citation type="submission" date="2016-10" db="EMBL/GenBank/DDBJ databases">
        <authorList>
            <person name="Varghese N."/>
            <person name="Submissions S."/>
        </authorList>
    </citation>
    <scope>NUCLEOTIDE SEQUENCE [LARGE SCALE GENOMIC DNA]</scope>
    <source>
        <strain evidence="2">S1b</strain>
    </source>
</reference>
<keyword evidence="2" id="KW-1185">Reference proteome</keyword>
<dbReference type="AlphaFoldDB" id="A0A1H9UKT3"/>
<sequence>MSDLVTLSVYECSEFHSMGEVHEGIKSVDEAIRVWNSIPSSRMNGIKSIAIVLGEGWDATEFEAVIGKTMDLEMLRYYSDIASNQKAISMFKELQEKIPNLEVVGEIPVQQDVNIVRTRHHR</sequence>